<sequence length="216" mass="23751">MEKTPAVDSSLEDFKYLSVVDEATVQTKSSSVEACFHSFLDRSKDDIQVELMNFSRQDQDLIRDSLSLTSSKAADTKKINQKRQQSLKSGDGEGGITLTSSKVADNDNIGLESQLGPKKPGTRLSSHGLQIKDSVTLANSKLPIGLPLPKSPSESWLKRTLPTISFRILPSRSSLVIRIHTSNQGSKTTSLDSKWETIVKTSNVHLGHLRFSEEIP</sequence>
<name>A0AAW0K4H9_QUESU</name>
<dbReference type="PANTHER" id="PTHR33671">
    <property type="entry name" value="N-METHYLTRANSFERASE, PUTATIVE (DUF688)-RELATED"/>
    <property type="match status" value="1"/>
</dbReference>
<reference evidence="2 3" key="1">
    <citation type="journal article" date="2018" name="Sci. Data">
        <title>The draft genome sequence of cork oak.</title>
        <authorList>
            <person name="Ramos A.M."/>
            <person name="Usie A."/>
            <person name="Barbosa P."/>
            <person name="Barros P.M."/>
            <person name="Capote T."/>
            <person name="Chaves I."/>
            <person name="Simoes F."/>
            <person name="Abreu I."/>
            <person name="Carrasquinho I."/>
            <person name="Faro C."/>
            <person name="Guimaraes J.B."/>
            <person name="Mendonca D."/>
            <person name="Nobrega F."/>
            <person name="Rodrigues L."/>
            <person name="Saibo N.J.M."/>
            <person name="Varela M.C."/>
            <person name="Egas C."/>
            <person name="Matos J."/>
            <person name="Miguel C.M."/>
            <person name="Oliveira M.M."/>
            <person name="Ricardo C.P."/>
            <person name="Goncalves S."/>
        </authorList>
    </citation>
    <scope>NUCLEOTIDE SEQUENCE [LARGE SCALE GENOMIC DNA]</scope>
    <source>
        <strain evidence="3">cv. HL8</strain>
    </source>
</reference>
<dbReference type="EMBL" id="PKMF04000397">
    <property type="protein sequence ID" value="KAK7833857.1"/>
    <property type="molecule type" value="Genomic_DNA"/>
</dbReference>
<evidence type="ECO:0000313" key="3">
    <source>
        <dbReference type="Proteomes" id="UP000237347"/>
    </source>
</evidence>
<dbReference type="PANTHER" id="PTHR33671:SF2">
    <property type="entry name" value="N-METHYLTRANSFERASE, PUTATIVE (DUF688)-RELATED"/>
    <property type="match status" value="1"/>
</dbReference>
<proteinExistence type="predicted"/>
<evidence type="ECO:0000313" key="2">
    <source>
        <dbReference type="EMBL" id="KAK7833857.1"/>
    </source>
</evidence>
<organism evidence="2 3">
    <name type="scientific">Quercus suber</name>
    <name type="common">Cork oak</name>
    <dbReference type="NCBI Taxonomy" id="58331"/>
    <lineage>
        <taxon>Eukaryota</taxon>
        <taxon>Viridiplantae</taxon>
        <taxon>Streptophyta</taxon>
        <taxon>Embryophyta</taxon>
        <taxon>Tracheophyta</taxon>
        <taxon>Spermatophyta</taxon>
        <taxon>Magnoliopsida</taxon>
        <taxon>eudicotyledons</taxon>
        <taxon>Gunneridae</taxon>
        <taxon>Pentapetalae</taxon>
        <taxon>rosids</taxon>
        <taxon>fabids</taxon>
        <taxon>Fagales</taxon>
        <taxon>Fagaceae</taxon>
        <taxon>Quercus</taxon>
    </lineage>
</organism>
<protein>
    <submittedName>
        <fullName evidence="2">Uncharacterized protein</fullName>
    </submittedName>
</protein>
<comment type="caution">
    <text evidence="2">The sequence shown here is derived from an EMBL/GenBank/DDBJ whole genome shotgun (WGS) entry which is preliminary data.</text>
</comment>
<dbReference type="Proteomes" id="UP000237347">
    <property type="component" value="Unassembled WGS sequence"/>
</dbReference>
<keyword evidence="3" id="KW-1185">Reference proteome</keyword>
<gene>
    <name evidence="2" type="ORF">CFP56_025175</name>
</gene>
<dbReference type="AlphaFoldDB" id="A0AAW0K4H9"/>
<feature type="region of interest" description="Disordered" evidence="1">
    <location>
        <begin position="73"/>
        <end position="101"/>
    </location>
</feature>
<accession>A0AAW0K4H9</accession>
<evidence type="ECO:0000256" key="1">
    <source>
        <dbReference type="SAM" id="MobiDB-lite"/>
    </source>
</evidence>